<dbReference type="EMBL" id="BDQK01000013">
    <property type="protein sequence ID" value="GBF81094.1"/>
    <property type="molecule type" value="Genomic_DNA"/>
</dbReference>
<name>A0A401IIL7_APHSA</name>
<organism evidence="1 2">
    <name type="scientific">Aphanothece sacrum FPU1</name>
    <dbReference type="NCBI Taxonomy" id="1920663"/>
    <lineage>
        <taxon>Bacteria</taxon>
        <taxon>Bacillati</taxon>
        <taxon>Cyanobacteriota</taxon>
        <taxon>Cyanophyceae</taxon>
        <taxon>Oscillatoriophycideae</taxon>
        <taxon>Chroococcales</taxon>
        <taxon>Aphanothecaceae</taxon>
        <taxon>Aphanothece</taxon>
    </lineage>
</organism>
<accession>A0A401IIL7</accession>
<proteinExistence type="predicted"/>
<dbReference type="Proteomes" id="UP000287247">
    <property type="component" value="Unassembled WGS sequence"/>
</dbReference>
<dbReference type="Gene3D" id="1.10.1220.10">
    <property type="entry name" value="Met repressor-like"/>
    <property type="match status" value="1"/>
</dbReference>
<comment type="caution">
    <text evidence="1">The sequence shown here is derived from an EMBL/GenBank/DDBJ whole genome shotgun (WGS) entry which is preliminary data.</text>
</comment>
<evidence type="ECO:0000313" key="1">
    <source>
        <dbReference type="EMBL" id="GBF81094.1"/>
    </source>
</evidence>
<dbReference type="AlphaFoldDB" id="A0A401IIL7"/>
<evidence type="ECO:0000313" key="2">
    <source>
        <dbReference type="Proteomes" id="UP000287247"/>
    </source>
</evidence>
<keyword evidence="2" id="KW-1185">Reference proteome</keyword>
<dbReference type="CDD" id="cd22231">
    <property type="entry name" value="RHH_NikR_HicB-like"/>
    <property type="match status" value="1"/>
</dbReference>
<protein>
    <submittedName>
        <fullName evidence="1">Uncharacterized protein</fullName>
    </submittedName>
</protein>
<dbReference type="InterPro" id="IPR013321">
    <property type="entry name" value="Arc_rbn_hlx_hlx"/>
</dbReference>
<dbReference type="GO" id="GO:0006355">
    <property type="term" value="P:regulation of DNA-templated transcription"/>
    <property type="evidence" value="ECO:0007669"/>
    <property type="project" value="InterPro"/>
</dbReference>
<reference evidence="2" key="1">
    <citation type="submission" date="2017-05" db="EMBL/GenBank/DDBJ databases">
        <title>Physiological properties and genetic analysis related to exopolysaccharide production of fresh-water unicellular cyanobacterium Aphanothece sacrum, Suizenji Nori, that has been cultured as a food source in Japan.</title>
        <authorList>
            <person name="Kanesaki Y."/>
            <person name="Yoshikawa S."/>
            <person name="Ohki K."/>
        </authorList>
    </citation>
    <scope>NUCLEOTIDE SEQUENCE [LARGE SCALE GENOMIC DNA]</scope>
    <source>
        <strain evidence="2">FPU1</strain>
    </source>
</reference>
<sequence>MTQSSSKQRISITVDSKLLQDIDQLTHNRSAAVEEGLRLWHRQQIENQLRAFYQAQKPTERQFDQDWGEFAQTQMEEILDSEGV</sequence>
<dbReference type="OrthoDB" id="514972at2"/>
<dbReference type="RefSeq" id="WP_124975321.1">
    <property type="nucleotide sequence ID" value="NZ_BDQK01000013.1"/>
</dbReference>
<gene>
    <name evidence="1" type="ORF">AsFPU1_2504</name>
</gene>